<feature type="compositionally biased region" description="Polar residues" evidence="1">
    <location>
        <begin position="123"/>
        <end position="138"/>
    </location>
</feature>
<name>A0A0W0G2Q4_MONRR</name>
<keyword evidence="2" id="KW-0812">Transmembrane</keyword>
<dbReference type="InterPro" id="IPR037737">
    <property type="entry name" value="Srf1"/>
</dbReference>
<feature type="transmembrane region" description="Helical" evidence="2">
    <location>
        <begin position="274"/>
        <end position="293"/>
    </location>
</feature>
<evidence type="ECO:0000256" key="2">
    <source>
        <dbReference type="SAM" id="Phobius"/>
    </source>
</evidence>
<feature type="compositionally biased region" description="Polar residues" evidence="1">
    <location>
        <begin position="171"/>
        <end position="192"/>
    </location>
</feature>
<feature type="compositionally biased region" description="Polar residues" evidence="1">
    <location>
        <begin position="1"/>
        <end position="19"/>
    </location>
</feature>
<feature type="compositionally biased region" description="Basic and acidic residues" evidence="1">
    <location>
        <begin position="140"/>
        <end position="158"/>
    </location>
</feature>
<sequence>MTNSPQHRPSSLPSTSSVRALSLRSNPRSPPPPPISTVVTSPPWAKDEPPSPNEEKQENDHRVTPDSRPSDVASLQSTLPHDGAPSRWWAFTLPRPKDPQSSQYLLENKPERKSTPFRGSRSWLPSSTSGLRESSTFSRRVGEKTNESEETPRSRREWNLTIPMPAATAPFTVTHNTTPGWETPWTSRSTAQGPRRNHERDNSYGLGNPIEESSESSSEHQHATTWQKRKKRLRIFLLSNTFVPLLFRVINISFTSAALGVSVRIRHWESQNSIMGAVGSSPTLVIIFAPLTLVHVMVAIYVRLMSFLAVLVTSTAFFDHYQLEYFGRPLGLWRTSGKLAHTLLEVLFIVAWSAALSLCFDNYFTSLIPCAPNSATSWYNQLPRPPSNLPTFEGSIGDMICDSQLELICLVAVGLFTYCINLVISLFRIFEKVKYLPVAPRLGPNPA</sequence>
<evidence type="ECO:0000313" key="3">
    <source>
        <dbReference type="EMBL" id="KTB42820.1"/>
    </source>
</evidence>
<keyword evidence="2" id="KW-1133">Transmembrane helix</keyword>
<dbReference type="eggNOG" id="ENOG502QPXG">
    <property type="taxonomic scope" value="Eukaryota"/>
</dbReference>
<dbReference type="PANTHER" id="PTHR36819:SF1">
    <property type="entry name" value="REGULATOR OF PHOSPHOLIPASE D SRF1"/>
    <property type="match status" value="1"/>
</dbReference>
<keyword evidence="2" id="KW-0472">Membrane</keyword>
<feature type="transmembrane region" description="Helical" evidence="2">
    <location>
        <begin position="407"/>
        <end position="430"/>
    </location>
</feature>
<evidence type="ECO:0000256" key="1">
    <source>
        <dbReference type="SAM" id="MobiDB-lite"/>
    </source>
</evidence>
<gene>
    <name evidence="3" type="ORF">WG66_4619</name>
</gene>
<dbReference type="AlphaFoldDB" id="A0A0W0G2Q4"/>
<feature type="transmembrane region" description="Helical" evidence="2">
    <location>
        <begin position="235"/>
        <end position="254"/>
    </location>
</feature>
<organism evidence="3 4">
    <name type="scientific">Moniliophthora roreri</name>
    <name type="common">Frosty pod rot fungus</name>
    <name type="synonym">Monilia roreri</name>
    <dbReference type="NCBI Taxonomy" id="221103"/>
    <lineage>
        <taxon>Eukaryota</taxon>
        <taxon>Fungi</taxon>
        <taxon>Dikarya</taxon>
        <taxon>Basidiomycota</taxon>
        <taxon>Agaricomycotina</taxon>
        <taxon>Agaricomycetes</taxon>
        <taxon>Agaricomycetidae</taxon>
        <taxon>Agaricales</taxon>
        <taxon>Marasmiineae</taxon>
        <taxon>Marasmiaceae</taxon>
        <taxon>Moniliophthora</taxon>
    </lineage>
</organism>
<dbReference type="GO" id="GO:0000324">
    <property type="term" value="C:fungal-type vacuole"/>
    <property type="evidence" value="ECO:0007669"/>
    <property type="project" value="TreeGrafter"/>
</dbReference>
<comment type="caution">
    <text evidence="3">The sequence shown here is derived from an EMBL/GenBank/DDBJ whole genome shotgun (WGS) entry which is preliminary data.</text>
</comment>
<feature type="transmembrane region" description="Helical" evidence="2">
    <location>
        <begin position="300"/>
        <end position="318"/>
    </location>
</feature>
<accession>A0A0W0G2Q4</accession>
<feature type="compositionally biased region" description="Basic and acidic residues" evidence="1">
    <location>
        <begin position="45"/>
        <end position="69"/>
    </location>
</feature>
<evidence type="ECO:0000313" key="4">
    <source>
        <dbReference type="Proteomes" id="UP000054988"/>
    </source>
</evidence>
<protein>
    <submittedName>
        <fullName evidence="3">Uncharacterized protein</fullName>
    </submittedName>
</protein>
<dbReference type="PANTHER" id="PTHR36819">
    <property type="entry name" value="REGULATOR OF PHOSPHOLIPASE D SRF1"/>
    <property type="match status" value="1"/>
</dbReference>
<dbReference type="GO" id="GO:0071944">
    <property type="term" value="C:cell periphery"/>
    <property type="evidence" value="ECO:0007669"/>
    <property type="project" value="TreeGrafter"/>
</dbReference>
<proteinExistence type="predicted"/>
<dbReference type="Proteomes" id="UP000054988">
    <property type="component" value="Unassembled WGS sequence"/>
</dbReference>
<feature type="transmembrane region" description="Helical" evidence="2">
    <location>
        <begin position="338"/>
        <end position="360"/>
    </location>
</feature>
<reference evidence="3 4" key="1">
    <citation type="submission" date="2015-12" db="EMBL/GenBank/DDBJ databases">
        <title>Draft genome sequence of Moniliophthora roreri, the causal agent of frosty pod rot of cacao.</title>
        <authorList>
            <person name="Aime M.C."/>
            <person name="Diaz-Valderrama J.R."/>
            <person name="Kijpornyongpan T."/>
            <person name="Phillips-Mora W."/>
        </authorList>
    </citation>
    <scope>NUCLEOTIDE SEQUENCE [LARGE SCALE GENOMIC DNA]</scope>
    <source>
        <strain evidence="3 4">MCA 2952</strain>
    </source>
</reference>
<feature type="region of interest" description="Disordered" evidence="1">
    <location>
        <begin position="1"/>
        <end position="224"/>
    </location>
</feature>
<dbReference type="EMBL" id="LATX01001295">
    <property type="protein sequence ID" value="KTB42820.1"/>
    <property type="molecule type" value="Genomic_DNA"/>
</dbReference>